<reference evidence="8 9" key="1">
    <citation type="submission" date="2023-09" db="EMBL/GenBank/DDBJ databases">
        <title>Nesidiocoris tenuis whole genome shotgun sequence.</title>
        <authorList>
            <person name="Shibata T."/>
            <person name="Shimoda M."/>
            <person name="Kobayashi T."/>
            <person name="Uehara T."/>
        </authorList>
    </citation>
    <scope>NUCLEOTIDE SEQUENCE [LARGE SCALE GENOMIC DNA]</scope>
    <source>
        <strain evidence="8 9">Japan</strain>
    </source>
</reference>
<evidence type="ECO:0000313" key="8">
    <source>
        <dbReference type="EMBL" id="BET02902.1"/>
    </source>
</evidence>
<evidence type="ECO:0000256" key="2">
    <source>
        <dbReference type="ARBA" id="ARBA00022723"/>
    </source>
</evidence>
<sequence>MTNSTTLNKRKVQTKDQSKNKENYHQKEPLTASEEEIADSRFGPLPTIPKQRIWTRIVVVLGTLVIVYFTSNQDKTVHLAKFRDSVNNRRQDVKCAQDYLDEVSEFKGCIPANCGRVVMDHVITLEEADQLLDLASRGLSLGGGSGGASILDLHSGALSKDDVFVDIYSSFDIAQTFTQDDFALYIRLRRKIQEAVAMMFKIQSNKLYLTKPTFFSRLTSAKPVTPHDEYWHPHVDKDTYKSFHYTSLVYLSNYGTDFTGGRFIFDDPGNISTIVEPKKGRLSVFTSGKENLHRVERVESGTRFAITVSFTCSKKFAISDPTLESKKKTT</sequence>
<feature type="domain" description="Fe2OG dioxygenase" evidence="7">
    <location>
        <begin position="213"/>
        <end position="313"/>
    </location>
</feature>
<evidence type="ECO:0000256" key="4">
    <source>
        <dbReference type="ARBA" id="ARBA00023002"/>
    </source>
</evidence>
<dbReference type="Gene3D" id="2.60.120.620">
    <property type="entry name" value="q2cbj1_9rhob like domain"/>
    <property type="match status" value="1"/>
</dbReference>
<evidence type="ECO:0000259" key="7">
    <source>
        <dbReference type="PROSITE" id="PS51471"/>
    </source>
</evidence>
<gene>
    <name evidence="8" type="ORF">NTJ_15722</name>
</gene>
<dbReference type="InterPro" id="IPR039210">
    <property type="entry name" value="OGFOD3"/>
</dbReference>
<keyword evidence="9" id="KW-1185">Reference proteome</keyword>
<protein>
    <submittedName>
        <fullName evidence="8">P4Hc</fullName>
    </submittedName>
</protein>
<dbReference type="InterPro" id="IPR005123">
    <property type="entry name" value="Oxoglu/Fe-dep_dioxygenase_dom"/>
</dbReference>
<evidence type="ECO:0000256" key="5">
    <source>
        <dbReference type="ARBA" id="ARBA00023004"/>
    </source>
</evidence>
<dbReference type="SMART" id="SM00702">
    <property type="entry name" value="P4Hc"/>
    <property type="match status" value="1"/>
</dbReference>
<evidence type="ECO:0000256" key="1">
    <source>
        <dbReference type="ARBA" id="ARBA00001961"/>
    </source>
</evidence>
<evidence type="ECO:0000313" key="9">
    <source>
        <dbReference type="Proteomes" id="UP001307889"/>
    </source>
</evidence>
<dbReference type="PANTHER" id="PTHR14650">
    <property type="entry name" value="PROLYL HYDROXYLASE-RELATED"/>
    <property type="match status" value="1"/>
</dbReference>
<keyword evidence="3" id="KW-0223">Dioxygenase</keyword>
<dbReference type="EMBL" id="AP028923">
    <property type="protein sequence ID" value="BET02902.1"/>
    <property type="molecule type" value="Genomic_DNA"/>
</dbReference>
<keyword evidence="4" id="KW-0560">Oxidoreductase</keyword>
<name>A0ABN7BHU9_9HEMI</name>
<evidence type="ECO:0000256" key="3">
    <source>
        <dbReference type="ARBA" id="ARBA00022964"/>
    </source>
</evidence>
<proteinExistence type="predicted"/>
<accession>A0ABN7BHU9</accession>
<dbReference type="Proteomes" id="UP001307889">
    <property type="component" value="Chromosome 15"/>
</dbReference>
<dbReference type="InterPro" id="IPR006620">
    <property type="entry name" value="Pro_4_hyd_alph"/>
</dbReference>
<dbReference type="PANTHER" id="PTHR14650:SF1">
    <property type="entry name" value="2-OXOGLUTARATE AND IRON-DEPENDENT OXYGENASE DOMAIN-CONTAINING PROTEIN 3"/>
    <property type="match status" value="1"/>
</dbReference>
<dbReference type="PROSITE" id="PS51471">
    <property type="entry name" value="FE2OG_OXY"/>
    <property type="match status" value="1"/>
</dbReference>
<dbReference type="Pfam" id="PF13640">
    <property type="entry name" value="2OG-FeII_Oxy_3"/>
    <property type="match status" value="1"/>
</dbReference>
<keyword evidence="2" id="KW-0479">Metal-binding</keyword>
<organism evidence="8 9">
    <name type="scientific">Nesidiocoris tenuis</name>
    <dbReference type="NCBI Taxonomy" id="355587"/>
    <lineage>
        <taxon>Eukaryota</taxon>
        <taxon>Metazoa</taxon>
        <taxon>Ecdysozoa</taxon>
        <taxon>Arthropoda</taxon>
        <taxon>Hexapoda</taxon>
        <taxon>Insecta</taxon>
        <taxon>Pterygota</taxon>
        <taxon>Neoptera</taxon>
        <taxon>Paraneoptera</taxon>
        <taxon>Hemiptera</taxon>
        <taxon>Heteroptera</taxon>
        <taxon>Panheteroptera</taxon>
        <taxon>Cimicomorpha</taxon>
        <taxon>Miridae</taxon>
        <taxon>Dicyphina</taxon>
        <taxon>Nesidiocoris</taxon>
    </lineage>
</organism>
<feature type="region of interest" description="Disordered" evidence="6">
    <location>
        <begin position="1"/>
        <end position="35"/>
    </location>
</feature>
<dbReference type="InterPro" id="IPR044862">
    <property type="entry name" value="Pro_4_hyd_alph_FE2OG_OXY"/>
</dbReference>
<keyword evidence="5" id="KW-0408">Iron</keyword>
<feature type="compositionally biased region" description="Basic and acidic residues" evidence="6">
    <location>
        <begin position="13"/>
        <end position="28"/>
    </location>
</feature>
<comment type="cofactor">
    <cofactor evidence="1">
        <name>L-ascorbate</name>
        <dbReference type="ChEBI" id="CHEBI:38290"/>
    </cofactor>
</comment>
<evidence type="ECO:0000256" key="6">
    <source>
        <dbReference type="SAM" id="MobiDB-lite"/>
    </source>
</evidence>